<feature type="transmembrane region" description="Helical" evidence="6">
    <location>
        <begin position="47"/>
        <end position="65"/>
    </location>
</feature>
<dbReference type="GO" id="GO:0007009">
    <property type="term" value="P:plasma membrane organization"/>
    <property type="evidence" value="ECO:0007669"/>
    <property type="project" value="TreeGrafter"/>
</dbReference>
<keyword evidence="9" id="KW-1185">Reference proteome</keyword>
<dbReference type="InterPro" id="IPR006634">
    <property type="entry name" value="TLC-dom"/>
</dbReference>
<dbReference type="GO" id="GO:0097035">
    <property type="term" value="P:regulation of membrane lipid distribution"/>
    <property type="evidence" value="ECO:0007669"/>
    <property type="project" value="TreeGrafter"/>
</dbReference>
<dbReference type="PROSITE" id="PS50922">
    <property type="entry name" value="TLC"/>
    <property type="match status" value="1"/>
</dbReference>
<dbReference type="Proteomes" id="UP001209878">
    <property type="component" value="Unassembled WGS sequence"/>
</dbReference>
<evidence type="ECO:0000256" key="5">
    <source>
        <dbReference type="PROSITE-ProRule" id="PRU00205"/>
    </source>
</evidence>
<dbReference type="Pfam" id="PF03798">
    <property type="entry name" value="TRAM_LAG1_CLN8"/>
    <property type="match status" value="1"/>
</dbReference>
<proteinExistence type="predicted"/>
<dbReference type="GO" id="GO:0055091">
    <property type="term" value="P:phospholipid homeostasis"/>
    <property type="evidence" value="ECO:0007669"/>
    <property type="project" value="TreeGrafter"/>
</dbReference>
<evidence type="ECO:0000256" key="4">
    <source>
        <dbReference type="ARBA" id="ARBA00023136"/>
    </source>
</evidence>
<feature type="domain" description="TLC" evidence="7">
    <location>
        <begin position="1"/>
        <end position="151"/>
    </location>
</feature>
<evidence type="ECO:0000313" key="8">
    <source>
        <dbReference type="EMBL" id="KAK2177830.1"/>
    </source>
</evidence>
<gene>
    <name evidence="8" type="ORF">NP493_577g02032</name>
</gene>
<feature type="transmembrane region" description="Helical" evidence="6">
    <location>
        <begin position="21"/>
        <end position="41"/>
    </location>
</feature>
<dbReference type="EMBL" id="JAODUO010000577">
    <property type="protein sequence ID" value="KAK2177830.1"/>
    <property type="molecule type" value="Genomic_DNA"/>
</dbReference>
<dbReference type="PANTHER" id="PTHR13439">
    <property type="entry name" value="CT120 PROTEIN"/>
    <property type="match status" value="1"/>
</dbReference>
<organism evidence="8 9">
    <name type="scientific">Ridgeia piscesae</name>
    <name type="common">Tubeworm</name>
    <dbReference type="NCBI Taxonomy" id="27915"/>
    <lineage>
        <taxon>Eukaryota</taxon>
        <taxon>Metazoa</taxon>
        <taxon>Spiralia</taxon>
        <taxon>Lophotrochozoa</taxon>
        <taxon>Annelida</taxon>
        <taxon>Polychaeta</taxon>
        <taxon>Sedentaria</taxon>
        <taxon>Canalipalpata</taxon>
        <taxon>Sabellida</taxon>
        <taxon>Siboglinidae</taxon>
        <taxon>Ridgeia</taxon>
    </lineage>
</organism>
<dbReference type="AlphaFoldDB" id="A0AAD9KUZ5"/>
<evidence type="ECO:0000256" key="3">
    <source>
        <dbReference type="ARBA" id="ARBA00022989"/>
    </source>
</evidence>
<dbReference type="PANTHER" id="PTHR13439:SF4">
    <property type="entry name" value="TLC DOMAIN-CONTAINING PROTEIN"/>
    <property type="match status" value="1"/>
</dbReference>
<reference evidence="8" key="1">
    <citation type="journal article" date="2023" name="Mol. Biol. Evol.">
        <title>Third-Generation Sequencing Reveals the Adaptive Role of the Epigenome in Three Deep-Sea Polychaetes.</title>
        <authorList>
            <person name="Perez M."/>
            <person name="Aroh O."/>
            <person name="Sun Y."/>
            <person name="Lan Y."/>
            <person name="Juniper S.K."/>
            <person name="Young C.R."/>
            <person name="Angers B."/>
            <person name="Qian P.Y."/>
        </authorList>
    </citation>
    <scope>NUCLEOTIDE SEQUENCE</scope>
    <source>
        <strain evidence="8">R07B-5</strain>
    </source>
</reference>
<feature type="transmembrane region" description="Helical" evidence="6">
    <location>
        <begin position="114"/>
        <end position="138"/>
    </location>
</feature>
<keyword evidence="4 5" id="KW-0472">Membrane</keyword>
<accession>A0AAD9KUZ5</accession>
<evidence type="ECO:0000256" key="6">
    <source>
        <dbReference type="SAM" id="Phobius"/>
    </source>
</evidence>
<keyword evidence="3 6" id="KW-1133">Transmembrane helix</keyword>
<comment type="subcellular location">
    <subcellularLocation>
        <location evidence="1">Membrane</location>
        <topology evidence="1">Multi-pass membrane protein</topology>
    </subcellularLocation>
</comment>
<evidence type="ECO:0000256" key="2">
    <source>
        <dbReference type="ARBA" id="ARBA00022692"/>
    </source>
</evidence>
<keyword evidence="2 5" id="KW-0812">Transmembrane</keyword>
<evidence type="ECO:0000313" key="9">
    <source>
        <dbReference type="Proteomes" id="UP001209878"/>
    </source>
</evidence>
<dbReference type="InterPro" id="IPR050846">
    <property type="entry name" value="TLCD"/>
</dbReference>
<evidence type="ECO:0000256" key="1">
    <source>
        <dbReference type="ARBA" id="ARBA00004141"/>
    </source>
</evidence>
<comment type="caution">
    <text evidence="8">The sequence shown here is derived from an EMBL/GenBank/DDBJ whole genome shotgun (WGS) entry which is preliminary data.</text>
</comment>
<sequence length="165" mass="19299">MTKLGYFLYDFIDIIINKKIIKFWEVLIHHIAVGGMFFYNVIQCQCIAYNVVALLAEINTIFLHTRKLLQMCRVKYTHWLYRANSYVNLVTFIIFRFGALIAIAYGLYEWGHRVTATYFVLLSSSCLIMTVINTVLFWRLLKNDMLRKPTPSGVMSTLDGKQKTH</sequence>
<dbReference type="GO" id="GO:0071709">
    <property type="term" value="P:membrane assembly"/>
    <property type="evidence" value="ECO:0007669"/>
    <property type="project" value="TreeGrafter"/>
</dbReference>
<dbReference type="GO" id="GO:0005886">
    <property type="term" value="C:plasma membrane"/>
    <property type="evidence" value="ECO:0007669"/>
    <property type="project" value="TreeGrafter"/>
</dbReference>
<evidence type="ECO:0000259" key="7">
    <source>
        <dbReference type="PROSITE" id="PS50922"/>
    </source>
</evidence>
<name>A0AAD9KUZ5_RIDPI</name>
<protein>
    <recommendedName>
        <fullName evidence="7">TLC domain-containing protein</fullName>
    </recommendedName>
</protein>
<feature type="transmembrane region" description="Helical" evidence="6">
    <location>
        <begin position="86"/>
        <end position="108"/>
    </location>
</feature>